<gene>
    <name evidence="10" type="primary">TOMM40L</name>
    <name evidence="10" type="ORF">Ciccas_004584</name>
</gene>
<evidence type="ECO:0000256" key="8">
    <source>
        <dbReference type="ARBA" id="ARBA00023128"/>
    </source>
</evidence>
<evidence type="ECO:0000313" key="10">
    <source>
        <dbReference type="EMBL" id="KAL3316763.1"/>
    </source>
</evidence>
<dbReference type="InterPro" id="IPR023614">
    <property type="entry name" value="Porin_dom_sf"/>
</dbReference>
<comment type="subcellular location">
    <subcellularLocation>
        <location evidence="1">Mitochondrion outer membrane</location>
        <topology evidence="1">Multi-pass membrane protein</topology>
    </subcellularLocation>
</comment>
<dbReference type="InterPro" id="IPR027246">
    <property type="entry name" value="Porin_Euk/Tom40"/>
</dbReference>
<organism evidence="10 11">
    <name type="scientific">Cichlidogyrus casuarinus</name>
    <dbReference type="NCBI Taxonomy" id="1844966"/>
    <lineage>
        <taxon>Eukaryota</taxon>
        <taxon>Metazoa</taxon>
        <taxon>Spiralia</taxon>
        <taxon>Lophotrochozoa</taxon>
        <taxon>Platyhelminthes</taxon>
        <taxon>Monogenea</taxon>
        <taxon>Monopisthocotylea</taxon>
        <taxon>Dactylogyridea</taxon>
        <taxon>Ancyrocephalidae</taxon>
        <taxon>Cichlidogyrus</taxon>
    </lineage>
</organism>
<evidence type="ECO:0000256" key="7">
    <source>
        <dbReference type="ARBA" id="ARBA00022927"/>
    </source>
</evidence>
<protein>
    <submittedName>
        <fullName evidence="10">Mitochondrial import receptor subunit TOM40B</fullName>
    </submittedName>
</protein>
<evidence type="ECO:0000256" key="9">
    <source>
        <dbReference type="ARBA" id="ARBA00023136"/>
    </source>
</evidence>
<keyword evidence="4" id="KW-1134">Transmembrane beta strand</keyword>
<comment type="similarity">
    <text evidence="2">Belongs to the Tom40 family.</text>
</comment>
<dbReference type="GO" id="GO:0005741">
    <property type="term" value="C:mitochondrial outer membrane"/>
    <property type="evidence" value="ECO:0007669"/>
    <property type="project" value="UniProtKB-SubCell"/>
</dbReference>
<evidence type="ECO:0000256" key="2">
    <source>
        <dbReference type="ARBA" id="ARBA00010510"/>
    </source>
</evidence>
<keyword evidence="6" id="KW-1000">Mitochondrion outer membrane</keyword>
<dbReference type="PANTHER" id="PTHR10802">
    <property type="entry name" value="MITOCHONDRIAL IMPORT RECEPTOR SUBUNIT TOM40"/>
    <property type="match status" value="1"/>
</dbReference>
<dbReference type="Gene3D" id="2.40.160.10">
    <property type="entry name" value="Porin"/>
    <property type="match status" value="1"/>
</dbReference>
<dbReference type="EMBL" id="JBJKFK010000485">
    <property type="protein sequence ID" value="KAL3316763.1"/>
    <property type="molecule type" value="Genomic_DNA"/>
</dbReference>
<dbReference type="Pfam" id="PF01459">
    <property type="entry name" value="Porin_3"/>
    <property type="match status" value="1"/>
</dbReference>
<evidence type="ECO:0000256" key="4">
    <source>
        <dbReference type="ARBA" id="ARBA00022452"/>
    </source>
</evidence>
<dbReference type="Proteomes" id="UP001626550">
    <property type="component" value="Unassembled WGS sequence"/>
</dbReference>
<accession>A0ABD2QB28</accession>
<sequence>MHSDRSMSGDYHDPTDLQDAFKLLETECPVSNENLHNKAHDVFPIPFAGGKLVINKGLSPNFQVNHSILLTRGEQIGYRFGATYVGHGKVSETEVCPVLIGEVQPNGDLQAQVIHCFSKNLRMRYLAQIQGNKMLGQQFATDFKKNRWQIGVTVINPDVEKKQFMSAIDVMRQVTPHFAFGTMFFAQISPQLPSGRDGMWSLGMRYTHSSFWSTALSLRPFHNSFHTSFHMRANENLQMAAEFESNFQQQSNIATIGYQFDLPKTNVTFKSQIDSNMNVASTLEKKMLPFPFTLTLSAMGSLLKSHYEIGIGLIVG</sequence>
<keyword evidence="7" id="KW-0653">Protein transport</keyword>
<keyword evidence="9" id="KW-0472">Membrane</keyword>
<evidence type="ECO:0000256" key="6">
    <source>
        <dbReference type="ARBA" id="ARBA00022787"/>
    </source>
</evidence>
<evidence type="ECO:0000256" key="1">
    <source>
        <dbReference type="ARBA" id="ARBA00004374"/>
    </source>
</evidence>
<evidence type="ECO:0000256" key="5">
    <source>
        <dbReference type="ARBA" id="ARBA00022692"/>
    </source>
</evidence>
<keyword evidence="3" id="KW-0813">Transport</keyword>
<dbReference type="GO" id="GO:0015031">
    <property type="term" value="P:protein transport"/>
    <property type="evidence" value="ECO:0007669"/>
    <property type="project" value="UniProtKB-KW"/>
</dbReference>
<keyword evidence="10" id="KW-0675">Receptor</keyword>
<evidence type="ECO:0000256" key="3">
    <source>
        <dbReference type="ARBA" id="ARBA00022448"/>
    </source>
</evidence>
<keyword evidence="11" id="KW-1185">Reference proteome</keyword>
<reference evidence="10 11" key="1">
    <citation type="submission" date="2024-11" db="EMBL/GenBank/DDBJ databases">
        <title>Adaptive evolution of stress response genes in parasites aligns with host niche diversity.</title>
        <authorList>
            <person name="Hahn C."/>
            <person name="Resl P."/>
        </authorList>
    </citation>
    <scope>NUCLEOTIDE SEQUENCE [LARGE SCALE GENOMIC DNA]</scope>
    <source>
        <strain evidence="10">EGGRZ-B1_66</strain>
        <tissue evidence="10">Body</tissue>
    </source>
</reference>
<keyword evidence="5" id="KW-0812">Transmembrane</keyword>
<dbReference type="AlphaFoldDB" id="A0ABD2QB28"/>
<keyword evidence="8" id="KW-0496">Mitochondrion</keyword>
<dbReference type="CDD" id="cd07305">
    <property type="entry name" value="Porin3_Tom40"/>
    <property type="match status" value="1"/>
</dbReference>
<dbReference type="InterPro" id="IPR037930">
    <property type="entry name" value="Tom40"/>
</dbReference>
<evidence type="ECO:0000313" key="11">
    <source>
        <dbReference type="Proteomes" id="UP001626550"/>
    </source>
</evidence>
<name>A0ABD2QB28_9PLAT</name>
<proteinExistence type="inferred from homology"/>
<comment type="caution">
    <text evidence="10">The sequence shown here is derived from an EMBL/GenBank/DDBJ whole genome shotgun (WGS) entry which is preliminary data.</text>
</comment>